<dbReference type="Pfam" id="PF20457">
    <property type="entry name" value="DUF6710"/>
    <property type="match status" value="1"/>
</dbReference>
<dbReference type="RefSeq" id="WP_077832843.1">
    <property type="nucleotide sequence ID" value="NZ_CP096983.1"/>
</dbReference>
<dbReference type="EMBL" id="CP096983">
    <property type="protein sequence ID" value="URZ11540.1"/>
    <property type="molecule type" value="Genomic_DNA"/>
</dbReference>
<dbReference type="Proteomes" id="UP000190951">
    <property type="component" value="Chromosome"/>
</dbReference>
<evidence type="ECO:0000313" key="2">
    <source>
        <dbReference type="Proteomes" id="UP000190951"/>
    </source>
</evidence>
<protein>
    <submittedName>
        <fullName evidence="1">Uncharacterized protein</fullName>
    </submittedName>
</protein>
<dbReference type="InterPro" id="IPR046556">
    <property type="entry name" value="DUF6710"/>
</dbReference>
<keyword evidence="2" id="KW-1185">Reference proteome</keyword>
<name>A0A1S8KZP5_9CLOT</name>
<evidence type="ECO:0000313" key="1">
    <source>
        <dbReference type="EMBL" id="URZ11540.1"/>
    </source>
</evidence>
<organism evidence="1 2">
    <name type="scientific">Clostridium felsineum</name>
    <dbReference type="NCBI Taxonomy" id="36839"/>
    <lineage>
        <taxon>Bacteria</taxon>
        <taxon>Bacillati</taxon>
        <taxon>Bacillota</taxon>
        <taxon>Clostridia</taxon>
        <taxon>Eubacteriales</taxon>
        <taxon>Clostridiaceae</taxon>
        <taxon>Clostridium</taxon>
    </lineage>
</organism>
<reference evidence="1 2" key="1">
    <citation type="submission" date="2022-04" db="EMBL/GenBank/DDBJ databases">
        <title>Genome sequence of C. roseum typestrain.</title>
        <authorList>
            <person name="Poehlein A."/>
            <person name="Schoch T."/>
            <person name="Duerre P."/>
            <person name="Daniel R."/>
        </authorList>
    </citation>
    <scope>NUCLEOTIDE SEQUENCE [LARGE SCALE GENOMIC DNA]</scope>
    <source>
        <strain evidence="1 2">DSM 7320</strain>
    </source>
</reference>
<proteinExistence type="predicted"/>
<dbReference type="AlphaFoldDB" id="A0A1S8KZP5"/>
<dbReference type="KEGG" id="crw:CROST_022570"/>
<sequence length="243" mass="28302">MMLNLFRKSKELKEKKCKFNSAVKFANSVLNEFNNSLMLGRIDTKDVQTHPLIDVVRLLGRRLQTQYLSYLLFTEESEEVKDITVDEIMFSISDPLTQNDETLYNLISKVDIKRNVHLKNDLVLPWPWKRERLIRTIAYIGEGKKSGKWKQDFQNHFVQLWLPLGIAWVNGGNHSIAEGIVQGEGVIEVNEIYDISPLYKYVFCDGLYYRRIYDNSIISPVKNVEFAAIFEIGRIMIKNSISF</sequence>
<accession>A0A1S8KZP5</accession>
<dbReference type="STRING" id="84029.CROST_35370"/>
<gene>
    <name evidence="1" type="ORF">CROST_022570</name>
</gene>